<feature type="transmembrane region" description="Helical" evidence="1">
    <location>
        <begin position="116"/>
        <end position="134"/>
    </location>
</feature>
<dbReference type="EMBL" id="CP151919">
    <property type="protein sequence ID" value="XAD53344.1"/>
    <property type="molecule type" value="Genomic_DNA"/>
</dbReference>
<feature type="transmembrane region" description="Helical" evidence="1">
    <location>
        <begin position="51"/>
        <end position="68"/>
    </location>
</feature>
<sequence>MRPSSVLILAMLALSVACNLFGWPIWPAAILAWLATLRLFRTLPRTSRRQAGTLFAAGSLLWAAALVRGTPYSPLNALTINQSLLMMFAGVSFLTMATPQARADHQQSGSMLGTMLGAHLFGAAINLSVVFLFGERMQHEGRLTRSQALIVGRGFTAAAAWSPFFVAMGVALTYAPGLDYLGLLPWGLLAAAALLALNWLDIRRLNAPFVGYPIEKSALLMPCTLAIVVIGLHLLYPALSIPLIIAIVAPLFSFLLMPRDNRRERMHHQFTQGLQRLAPQFALFLGAGVISTGLAALLASLPDGLDLPIDHFGHWQAWFALGIIVVVSFTGIHPLIGIATLAPLIAPLHPDPTLLGMLFLMSWALGTGSSPLSGSNLAICVRYQIAVRDMLRWNLPYAILGWGCCGLVLALHAGSI</sequence>
<dbReference type="PROSITE" id="PS51257">
    <property type="entry name" value="PROKAR_LIPOPROTEIN"/>
    <property type="match status" value="1"/>
</dbReference>
<accession>A0ABZ3CQA5</accession>
<feature type="transmembrane region" description="Helical" evidence="1">
    <location>
        <begin position="155"/>
        <end position="174"/>
    </location>
</feature>
<evidence type="ECO:0000256" key="1">
    <source>
        <dbReference type="SAM" id="Phobius"/>
    </source>
</evidence>
<dbReference type="Proteomes" id="UP001453229">
    <property type="component" value="Chromosome"/>
</dbReference>
<feature type="transmembrane region" description="Helical" evidence="1">
    <location>
        <begin position="180"/>
        <end position="197"/>
    </location>
</feature>
<keyword evidence="1" id="KW-0812">Transmembrane</keyword>
<feature type="transmembrane region" description="Helical" evidence="1">
    <location>
        <begin position="75"/>
        <end position="96"/>
    </location>
</feature>
<keyword evidence="1" id="KW-0472">Membrane</keyword>
<reference evidence="2 3" key="1">
    <citation type="submission" date="2024-04" db="EMBL/GenBank/DDBJ databases">
        <title>Salinicola lusitanus LLJ914,a marine bacterium isolated from the Okinawa Trough.</title>
        <authorList>
            <person name="Li J."/>
        </authorList>
    </citation>
    <scope>NUCLEOTIDE SEQUENCE [LARGE SCALE GENOMIC DNA]</scope>
    <source>
        <strain evidence="2 3">LLJ914</strain>
    </source>
</reference>
<organism evidence="2 3">
    <name type="scientific">Salinicola lusitanus</name>
    <dbReference type="NCBI Taxonomy" id="1949085"/>
    <lineage>
        <taxon>Bacteria</taxon>
        <taxon>Pseudomonadati</taxon>
        <taxon>Pseudomonadota</taxon>
        <taxon>Gammaproteobacteria</taxon>
        <taxon>Oceanospirillales</taxon>
        <taxon>Halomonadaceae</taxon>
        <taxon>Salinicola</taxon>
    </lineage>
</organism>
<keyword evidence="1" id="KW-1133">Transmembrane helix</keyword>
<gene>
    <name evidence="2" type="ORF">AAGT95_16045</name>
</gene>
<proteinExistence type="predicted"/>
<protein>
    <recommendedName>
        <fullName evidence="4">DUF1646 domain-containing protein</fullName>
    </recommendedName>
</protein>
<evidence type="ECO:0000313" key="2">
    <source>
        <dbReference type="EMBL" id="XAD53344.1"/>
    </source>
</evidence>
<evidence type="ECO:0000313" key="3">
    <source>
        <dbReference type="Proteomes" id="UP001453229"/>
    </source>
</evidence>
<dbReference type="RefSeq" id="WP_232822270.1">
    <property type="nucleotide sequence ID" value="NZ_CP151919.1"/>
</dbReference>
<feature type="transmembrane region" description="Helical" evidence="1">
    <location>
        <begin position="393"/>
        <end position="413"/>
    </location>
</feature>
<feature type="transmembrane region" description="Helical" evidence="1">
    <location>
        <begin position="218"/>
        <end position="235"/>
    </location>
</feature>
<keyword evidence="3" id="KW-1185">Reference proteome</keyword>
<evidence type="ECO:0008006" key="4">
    <source>
        <dbReference type="Google" id="ProtNLM"/>
    </source>
</evidence>
<feature type="transmembrane region" description="Helical" evidence="1">
    <location>
        <begin position="318"/>
        <end position="342"/>
    </location>
</feature>
<feature type="transmembrane region" description="Helical" evidence="1">
    <location>
        <begin position="241"/>
        <end position="257"/>
    </location>
</feature>
<name>A0ABZ3CQA5_9GAMM</name>
<feature type="transmembrane region" description="Helical" evidence="1">
    <location>
        <begin position="277"/>
        <end position="298"/>
    </location>
</feature>